<dbReference type="RefSeq" id="XP_031909474.1">
    <property type="nucleotide sequence ID" value="XM_032057832.1"/>
</dbReference>
<dbReference type="Pfam" id="PF00797">
    <property type="entry name" value="Acetyltransf_2"/>
    <property type="match status" value="1"/>
</dbReference>
<evidence type="ECO:0000313" key="2">
    <source>
        <dbReference type="EMBL" id="KAE8133411.1"/>
    </source>
</evidence>
<dbReference type="OrthoDB" id="10260017at2759"/>
<dbReference type="InterPro" id="IPR038765">
    <property type="entry name" value="Papain-like_cys_pep_sf"/>
</dbReference>
<sequence length="330" mass="37690">MTYYNSEQLELYLERIGYADSINATPGNNTTGRLHHVLQSIQQDRLATLTELQRRHLASIPWGNSALHYSQHRSISIHPRAIFDKLVLRRLDGYCMENTNLFYMVLRCLGYYAYPTGGRVSEAVAGGNQTPGSELYMSLGHMVLIVIIDGQRYMVDVGFGNFGPTSPLPLKEDGSIVVCMAPAEMRLVKDTPIEFTDRNQKLWIYQIRHNPESNWIPQYSFSEVEFLPQDFATINYSTSHRPTSWFVQALVCTRVILDETGIEPIGIYILAGKEVKKRLRGETETVATFEKEEDRVNALAKWFDMHFLEHEIEGVLGLASQIKQKLDRPN</sequence>
<dbReference type="PANTHER" id="PTHR11786:SF0">
    <property type="entry name" value="ARYLAMINE N-ACETYLTRANSFERASE 4-RELATED"/>
    <property type="match status" value="1"/>
</dbReference>
<dbReference type="AlphaFoldDB" id="A0A5N6SIB8"/>
<protein>
    <submittedName>
        <fullName evidence="2">Uncharacterized protein</fullName>
    </submittedName>
</protein>
<organism evidence="2 3">
    <name type="scientific">Aspergillus pseudotamarii</name>
    <dbReference type="NCBI Taxonomy" id="132259"/>
    <lineage>
        <taxon>Eukaryota</taxon>
        <taxon>Fungi</taxon>
        <taxon>Dikarya</taxon>
        <taxon>Ascomycota</taxon>
        <taxon>Pezizomycotina</taxon>
        <taxon>Eurotiomycetes</taxon>
        <taxon>Eurotiomycetidae</taxon>
        <taxon>Eurotiales</taxon>
        <taxon>Aspergillaceae</taxon>
        <taxon>Aspergillus</taxon>
        <taxon>Aspergillus subgen. Circumdati</taxon>
    </lineage>
</organism>
<proteinExistence type="inferred from homology"/>
<name>A0A5N6SIB8_ASPPS</name>
<dbReference type="GO" id="GO:0016407">
    <property type="term" value="F:acetyltransferase activity"/>
    <property type="evidence" value="ECO:0007669"/>
    <property type="project" value="InterPro"/>
</dbReference>
<gene>
    <name evidence="2" type="ORF">BDV38DRAFT_274367</name>
</gene>
<evidence type="ECO:0000256" key="1">
    <source>
        <dbReference type="ARBA" id="ARBA00006547"/>
    </source>
</evidence>
<dbReference type="GeneID" id="43642042"/>
<accession>A0A5N6SIB8</accession>
<comment type="similarity">
    <text evidence="1">Belongs to the arylamine N-acetyltransferase family.</text>
</comment>
<dbReference type="PANTHER" id="PTHR11786">
    <property type="entry name" value="N-HYDROXYARYLAMINE O-ACETYLTRANSFERASE"/>
    <property type="match status" value="1"/>
</dbReference>
<evidence type="ECO:0000313" key="3">
    <source>
        <dbReference type="Proteomes" id="UP000325672"/>
    </source>
</evidence>
<keyword evidence="3" id="KW-1185">Reference proteome</keyword>
<dbReference type="EMBL" id="ML743617">
    <property type="protein sequence ID" value="KAE8133411.1"/>
    <property type="molecule type" value="Genomic_DNA"/>
</dbReference>
<dbReference type="SUPFAM" id="SSF54001">
    <property type="entry name" value="Cysteine proteinases"/>
    <property type="match status" value="1"/>
</dbReference>
<dbReference type="FunFam" id="3.30.2140.20:FF:000003">
    <property type="entry name" value="Arylamine N-acetyltransferase 1"/>
    <property type="match status" value="1"/>
</dbReference>
<reference evidence="2 3" key="1">
    <citation type="submission" date="2019-04" db="EMBL/GenBank/DDBJ databases">
        <title>Friends and foes A comparative genomics study of 23 Aspergillus species from section Flavi.</title>
        <authorList>
            <consortium name="DOE Joint Genome Institute"/>
            <person name="Kjaerbolling I."/>
            <person name="Vesth T."/>
            <person name="Frisvad J.C."/>
            <person name="Nybo J.L."/>
            <person name="Theobald S."/>
            <person name="Kildgaard S."/>
            <person name="Isbrandt T."/>
            <person name="Kuo A."/>
            <person name="Sato A."/>
            <person name="Lyhne E.K."/>
            <person name="Kogle M.E."/>
            <person name="Wiebenga A."/>
            <person name="Kun R.S."/>
            <person name="Lubbers R.J."/>
            <person name="Makela M.R."/>
            <person name="Barry K."/>
            <person name="Chovatia M."/>
            <person name="Clum A."/>
            <person name="Daum C."/>
            <person name="Haridas S."/>
            <person name="He G."/>
            <person name="LaButti K."/>
            <person name="Lipzen A."/>
            <person name="Mondo S."/>
            <person name="Riley R."/>
            <person name="Salamov A."/>
            <person name="Simmons B.A."/>
            <person name="Magnuson J.K."/>
            <person name="Henrissat B."/>
            <person name="Mortensen U.H."/>
            <person name="Larsen T.O."/>
            <person name="Devries R.P."/>
            <person name="Grigoriev I.V."/>
            <person name="Machida M."/>
            <person name="Baker S.E."/>
            <person name="Andersen M.R."/>
        </authorList>
    </citation>
    <scope>NUCLEOTIDE SEQUENCE [LARGE SCALE GENOMIC DNA]</scope>
    <source>
        <strain evidence="2 3">CBS 117625</strain>
    </source>
</reference>
<dbReference type="Gene3D" id="3.30.2140.20">
    <property type="match status" value="1"/>
</dbReference>
<dbReference type="Proteomes" id="UP000325672">
    <property type="component" value="Unassembled WGS sequence"/>
</dbReference>
<dbReference type="InterPro" id="IPR001447">
    <property type="entry name" value="Arylamine_N-AcTrfase"/>
</dbReference>
<dbReference type="InterPro" id="IPR053710">
    <property type="entry name" value="Arylamine_NAT_domain_sf"/>
</dbReference>